<dbReference type="InterPro" id="IPR029044">
    <property type="entry name" value="Nucleotide-diphossugar_trans"/>
</dbReference>
<proteinExistence type="predicted"/>
<keyword evidence="1" id="KW-0732">Signal</keyword>
<evidence type="ECO:0000256" key="1">
    <source>
        <dbReference type="SAM" id="SignalP"/>
    </source>
</evidence>
<dbReference type="RefSeq" id="XP_028468538.1">
    <property type="nucleotide sequence ID" value="XM_028609677.1"/>
</dbReference>
<feature type="signal peptide" evidence="1">
    <location>
        <begin position="1"/>
        <end position="21"/>
    </location>
</feature>
<dbReference type="STRING" id="1314773.A0A3N2Q1X0"/>
<accession>A0A3N2Q1X0</accession>
<dbReference type="SUPFAM" id="SSF53448">
    <property type="entry name" value="Nucleotide-diphospho-sugar transferases"/>
    <property type="match status" value="1"/>
</dbReference>
<dbReference type="PANTHER" id="PTHR11183">
    <property type="entry name" value="GLYCOGENIN SUBFAMILY MEMBER"/>
    <property type="match status" value="1"/>
</dbReference>
<dbReference type="OrthoDB" id="2014201at2759"/>
<evidence type="ECO:0000313" key="3">
    <source>
        <dbReference type="Proteomes" id="UP000272025"/>
    </source>
</evidence>
<keyword evidence="3" id="KW-1185">Reference proteome</keyword>
<reference evidence="2 3" key="1">
    <citation type="journal article" date="2018" name="Mol. Ecol.">
        <title>The obligate alkalophilic soda-lake fungus Sodiomyces alkalinus has shifted to a protein diet.</title>
        <authorList>
            <person name="Grum-Grzhimaylo A.A."/>
            <person name="Falkoski D.L."/>
            <person name="van den Heuvel J."/>
            <person name="Valero-Jimenez C.A."/>
            <person name="Min B."/>
            <person name="Choi I.G."/>
            <person name="Lipzen A."/>
            <person name="Daum C.G."/>
            <person name="Aanen D.K."/>
            <person name="Tsang A."/>
            <person name="Henrissat B."/>
            <person name="Bilanenko E.N."/>
            <person name="de Vries R.P."/>
            <person name="van Kan J.A.L."/>
            <person name="Grigoriev I.V."/>
            <person name="Debets A.J.M."/>
        </authorList>
    </citation>
    <scope>NUCLEOTIDE SEQUENCE [LARGE SCALE GENOMIC DNA]</scope>
    <source>
        <strain evidence="2 3">F11</strain>
    </source>
</reference>
<dbReference type="InterPro" id="IPR050587">
    <property type="entry name" value="GNT1/Glycosyltrans_8"/>
</dbReference>
<dbReference type="GO" id="GO:0016740">
    <property type="term" value="F:transferase activity"/>
    <property type="evidence" value="ECO:0007669"/>
    <property type="project" value="UniProtKB-KW"/>
</dbReference>
<feature type="chain" id="PRO_5018100901" evidence="1">
    <location>
        <begin position="22"/>
        <end position="411"/>
    </location>
</feature>
<keyword evidence="2" id="KW-0808">Transferase</keyword>
<dbReference type="Proteomes" id="UP000272025">
    <property type="component" value="Unassembled WGS sequence"/>
</dbReference>
<sequence>MSSRVLLSQIWPFAWPGTSSAASTTSTSLLLDSKLTTDKNASSGTTPSFVDVVTSKGFRWIVSCILAALVFLSLLSNGEHIFTRSPIPISEPQRPGSRTILSHSHRLDGPDDVDWSRFAYVQYVTNSVYLCNAVMIFESLHRLQSKADRLMMYPASMMSPDATVSSSDDQRLLIKARDEYGVKLAPIQVQHRDGFDDTWSDSFTKLLAFNQTQYDRVLSLDSDSTILQPMDELFLLPPCPIAMPRAYWLFPGKPILSSQIMLITPSADEFARVQRRIDSAAPDDYDMEIVNSLYKDTALVLPHRPYDLLTAEFRRDADHHVPYLGSDTEAWDAVAVFNEAKFLHFSDWPVPKPWLATPEQLRREREPTCMGKDDEEGQECSEKILWNKCYTDFRERRKRVCGKGTSRQGRR</sequence>
<gene>
    <name evidence="2" type="ORF">SODALDRAFT_322025</name>
</gene>
<dbReference type="EMBL" id="ML119052">
    <property type="protein sequence ID" value="ROT40732.1"/>
    <property type="molecule type" value="Genomic_DNA"/>
</dbReference>
<organism evidence="2 3">
    <name type="scientific">Sodiomyces alkalinus (strain CBS 110278 / VKM F-3762 / F11)</name>
    <name type="common">Alkaliphilic filamentous fungus</name>
    <dbReference type="NCBI Taxonomy" id="1314773"/>
    <lineage>
        <taxon>Eukaryota</taxon>
        <taxon>Fungi</taxon>
        <taxon>Dikarya</taxon>
        <taxon>Ascomycota</taxon>
        <taxon>Pezizomycotina</taxon>
        <taxon>Sordariomycetes</taxon>
        <taxon>Hypocreomycetidae</taxon>
        <taxon>Glomerellales</taxon>
        <taxon>Plectosphaerellaceae</taxon>
        <taxon>Sodiomyces</taxon>
    </lineage>
</organism>
<protein>
    <submittedName>
        <fullName evidence="2">Nucleotide-diphospho-sugar transferase</fullName>
    </submittedName>
</protein>
<dbReference type="Gene3D" id="3.90.550.10">
    <property type="entry name" value="Spore Coat Polysaccharide Biosynthesis Protein SpsA, Chain A"/>
    <property type="match status" value="1"/>
</dbReference>
<dbReference type="GeneID" id="39578155"/>
<name>A0A3N2Q1X0_SODAK</name>
<dbReference type="AlphaFoldDB" id="A0A3N2Q1X0"/>
<evidence type="ECO:0000313" key="2">
    <source>
        <dbReference type="EMBL" id="ROT40732.1"/>
    </source>
</evidence>